<reference evidence="3" key="1">
    <citation type="submission" date="2014-07" db="EMBL/GenBank/DDBJ databases">
        <title>Identification of a novel salt tolerance gene in wild soybean by whole-genome sequencing.</title>
        <authorList>
            <person name="Lam H.-M."/>
            <person name="Qi X."/>
            <person name="Li M.-W."/>
            <person name="Liu X."/>
            <person name="Xie M."/>
            <person name="Ni M."/>
            <person name="Xu X."/>
        </authorList>
    </citation>
    <scope>NUCLEOTIDE SEQUENCE [LARGE SCALE GENOMIC DNA]</scope>
    <source>
        <tissue evidence="3">Root</tissue>
    </source>
</reference>
<dbReference type="GO" id="GO:0005666">
    <property type="term" value="C:RNA polymerase III complex"/>
    <property type="evidence" value="ECO:0007669"/>
    <property type="project" value="InterPro"/>
</dbReference>
<feature type="compositionally biased region" description="Basic and acidic residues" evidence="1">
    <location>
        <begin position="78"/>
        <end position="89"/>
    </location>
</feature>
<gene>
    <name evidence="3" type="ORF">glysoja_026327</name>
</gene>
<sequence>MLGHGFEAYFRKKNSRFSELVVLVFVLLKCKAMDPDQGSSKARKLKFKPRNLKPVRTPKTEADDKQKEDSAVPRALSRRQENPTKREPKVETKCKFSLVFGSSVEVAFSLGSSSHSLRTYGISKSVDSGSPSKYFANEQIRSRHSSVATEDQNYACMIEVTDDDDDTTDASARKIKREYKEPWDYENSYYPTTLPLRKPNSGDPEILDEKEFGEAASSAEYDENTVNSAAELGLLKKSQQQRMLFFKFPTLPLVKQTNKGKEKIGKSTVSQEATKSKSALEELPRGYMGKMLVYKSGAIKLKLGETMFDVSPGSNSVSVQDIVAVNTAQKQCCNLGELRKRVVVVPDLDSIEL</sequence>
<dbReference type="Pfam" id="PF05132">
    <property type="entry name" value="RNA_pol_Rpc4"/>
    <property type="match status" value="1"/>
</dbReference>
<proteinExistence type="predicted"/>
<dbReference type="InterPro" id="IPR007811">
    <property type="entry name" value="RPC4"/>
</dbReference>
<organism evidence="3">
    <name type="scientific">Glycine soja</name>
    <name type="common">Wild soybean</name>
    <dbReference type="NCBI Taxonomy" id="3848"/>
    <lineage>
        <taxon>Eukaryota</taxon>
        <taxon>Viridiplantae</taxon>
        <taxon>Streptophyta</taxon>
        <taxon>Embryophyta</taxon>
        <taxon>Tracheophyta</taxon>
        <taxon>Spermatophyta</taxon>
        <taxon>Magnoliopsida</taxon>
        <taxon>eudicotyledons</taxon>
        <taxon>Gunneridae</taxon>
        <taxon>Pentapetalae</taxon>
        <taxon>rosids</taxon>
        <taxon>fabids</taxon>
        <taxon>Fabales</taxon>
        <taxon>Fabaceae</taxon>
        <taxon>Papilionoideae</taxon>
        <taxon>50 kb inversion clade</taxon>
        <taxon>NPAAA clade</taxon>
        <taxon>indigoferoid/millettioid clade</taxon>
        <taxon>Phaseoleae</taxon>
        <taxon>Glycine</taxon>
        <taxon>Glycine subgen. Soja</taxon>
    </lineage>
</organism>
<evidence type="ECO:0008006" key="4">
    <source>
        <dbReference type="Google" id="ProtNLM"/>
    </source>
</evidence>
<feature type="region of interest" description="Disordered" evidence="1">
    <location>
        <begin position="35"/>
        <end position="89"/>
    </location>
</feature>
<feature type="chain" id="PRO_5002074475" description="DNA-directed RNA polymerase III subunit RPC4" evidence="2">
    <location>
        <begin position="33"/>
        <end position="353"/>
    </location>
</feature>
<feature type="signal peptide" evidence="2">
    <location>
        <begin position="1"/>
        <end position="32"/>
    </location>
</feature>
<evidence type="ECO:0000256" key="1">
    <source>
        <dbReference type="SAM" id="MobiDB-lite"/>
    </source>
</evidence>
<dbReference type="GO" id="GO:0003677">
    <property type="term" value="F:DNA binding"/>
    <property type="evidence" value="ECO:0007669"/>
    <property type="project" value="InterPro"/>
</dbReference>
<protein>
    <recommendedName>
        <fullName evidence="4">DNA-directed RNA polymerase III subunit RPC4</fullName>
    </recommendedName>
</protein>
<keyword evidence="2" id="KW-0732">Signal</keyword>
<dbReference type="PANTHER" id="PTHR13408:SF12">
    <property type="entry name" value="DNA-DIRECTED RNA POLYMERASE III SUBUNIT RPC4-RELATED"/>
    <property type="match status" value="1"/>
</dbReference>
<dbReference type="PANTHER" id="PTHR13408">
    <property type="entry name" value="DNA-DIRECTED RNA POLYMERASE III"/>
    <property type="match status" value="1"/>
</dbReference>
<dbReference type="GO" id="GO:0042797">
    <property type="term" value="P:tRNA transcription by RNA polymerase III"/>
    <property type="evidence" value="ECO:0007669"/>
    <property type="project" value="TreeGrafter"/>
</dbReference>
<evidence type="ECO:0000313" key="3">
    <source>
        <dbReference type="EMBL" id="KHN32433.1"/>
    </source>
</evidence>
<feature type="compositionally biased region" description="Basic and acidic residues" evidence="1">
    <location>
        <begin position="58"/>
        <end position="71"/>
    </location>
</feature>
<dbReference type="EMBL" id="KN650166">
    <property type="protein sequence ID" value="KHN32433.1"/>
    <property type="molecule type" value="Genomic_DNA"/>
</dbReference>
<feature type="compositionally biased region" description="Basic residues" evidence="1">
    <location>
        <begin position="41"/>
        <end position="53"/>
    </location>
</feature>
<evidence type="ECO:0000256" key="2">
    <source>
        <dbReference type="SAM" id="SignalP"/>
    </source>
</evidence>
<dbReference type="AlphaFoldDB" id="A0A0B2RKF2"/>
<dbReference type="Proteomes" id="UP000053555">
    <property type="component" value="Unassembled WGS sequence"/>
</dbReference>
<name>A0A0B2RKF2_GLYSO</name>
<accession>A0A0B2RKF2</accession>